<dbReference type="GO" id="GO:0005524">
    <property type="term" value="F:ATP binding"/>
    <property type="evidence" value="ECO:0007669"/>
    <property type="project" value="UniProtKB-UniRule"/>
</dbReference>
<dbReference type="Proteomes" id="UP000289856">
    <property type="component" value="Chromosome"/>
</dbReference>
<dbReference type="Gene3D" id="3.30.470.20">
    <property type="entry name" value="ATP-grasp fold, B domain"/>
    <property type="match status" value="1"/>
</dbReference>
<keyword evidence="1" id="KW-0067">ATP-binding</keyword>
<reference evidence="3 4" key="1">
    <citation type="submission" date="2019-01" db="EMBL/GenBank/DDBJ databases">
        <title>Complete genome sequence of Cohnella hallensis HS21 isolated from Korean fir (Abies koreana) rhizospheric soil.</title>
        <authorList>
            <person name="Jiang L."/>
            <person name="Kang S.W."/>
            <person name="Kim S."/>
            <person name="Jung J."/>
            <person name="Kim C.Y."/>
            <person name="Kim D.H."/>
            <person name="Kim S.W."/>
            <person name="Lee J."/>
        </authorList>
    </citation>
    <scope>NUCLEOTIDE SEQUENCE [LARGE SCALE GENOMIC DNA]</scope>
    <source>
        <strain evidence="3 4">HS21</strain>
    </source>
</reference>
<organism evidence="3 4">
    <name type="scientific">Cohnella abietis</name>
    <dbReference type="NCBI Taxonomy" id="2507935"/>
    <lineage>
        <taxon>Bacteria</taxon>
        <taxon>Bacillati</taxon>
        <taxon>Bacillota</taxon>
        <taxon>Bacilli</taxon>
        <taxon>Bacillales</taxon>
        <taxon>Paenibacillaceae</taxon>
        <taxon>Cohnella</taxon>
    </lineage>
</organism>
<dbReference type="RefSeq" id="WP_130610703.1">
    <property type="nucleotide sequence ID" value="NZ_AP019400.1"/>
</dbReference>
<proteinExistence type="predicted"/>
<name>A0A3T1D7H0_9BACL</name>
<gene>
    <name evidence="3" type="ORF">KCTCHS21_34310</name>
</gene>
<dbReference type="Pfam" id="PF14398">
    <property type="entry name" value="ATPgrasp_YheCD"/>
    <property type="match status" value="1"/>
</dbReference>
<dbReference type="GO" id="GO:0046872">
    <property type="term" value="F:metal ion binding"/>
    <property type="evidence" value="ECO:0007669"/>
    <property type="project" value="InterPro"/>
</dbReference>
<dbReference type="EMBL" id="AP019400">
    <property type="protein sequence ID" value="BBI34032.1"/>
    <property type="molecule type" value="Genomic_DNA"/>
</dbReference>
<sequence>MNNRRGFVGIMVANRNQRKYVLKQYLRYNTTDMKLFCFTPSSINWGRNSIIGLHRSNRKWVLSKFAFPQVVYNRCYNTDHMLIELLETVIGKNKCFNHINQLNKHEIHNSLSRELVNYLPFTVPYDKENIIHLLDHYKVLYLKPCYGNKGKGVYRLEMMKSGKIHIALHYFTPQIILNDAKQLQETIQQLIGSAPYIIQEGIDIRQLNNQNFDIRALVQKNSKGIWSITNIISRIAYKGSYNTSICEKACLTVDLFNHLFPHEKASSIIGLIHALSLKTAKTIDTTSNYHLGEFSADFALDNNEHLWIIELNGQPQKDIYNEFYKQNAVYKRPIQYAQYLCTN</sequence>
<evidence type="ECO:0000313" key="3">
    <source>
        <dbReference type="EMBL" id="BBI34032.1"/>
    </source>
</evidence>
<evidence type="ECO:0000259" key="2">
    <source>
        <dbReference type="PROSITE" id="PS50975"/>
    </source>
</evidence>
<keyword evidence="1" id="KW-0547">Nucleotide-binding</keyword>
<keyword evidence="4" id="KW-1185">Reference proteome</keyword>
<dbReference type="OrthoDB" id="7869153at2"/>
<dbReference type="SUPFAM" id="SSF56059">
    <property type="entry name" value="Glutathione synthetase ATP-binding domain-like"/>
    <property type="match status" value="1"/>
</dbReference>
<dbReference type="InterPro" id="IPR026838">
    <property type="entry name" value="YheC/D"/>
</dbReference>
<accession>A0A3T1D7H0</accession>
<feature type="domain" description="ATP-grasp" evidence="2">
    <location>
        <begin position="108"/>
        <end position="340"/>
    </location>
</feature>
<protein>
    <recommendedName>
        <fullName evidence="2">ATP-grasp domain-containing protein</fullName>
    </recommendedName>
</protein>
<evidence type="ECO:0000256" key="1">
    <source>
        <dbReference type="PROSITE-ProRule" id="PRU00409"/>
    </source>
</evidence>
<dbReference type="KEGG" id="cohn:KCTCHS21_34310"/>
<dbReference type="InterPro" id="IPR011761">
    <property type="entry name" value="ATP-grasp"/>
</dbReference>
<dbReference type="AlphaFoldDB" id="A0A3T1D7H0"/>
<evidence type="ECO:0000313" key="4">
    <source>
        <dbReference type="Proteomes" id="UP000289856"/>
    </source>
</evidence>
<dbReference type="PROSITE" id="PS50975">
    <property type="entry name" value="ATP_GRASP"/>
    <property type="match status" value="1"/>
</dbReference>